<name>A0A971IBL6_9BIFI</name>
<dbReference type="InterPro" id="IPR000092">
    <property type="entry name" value="Polyprenyl_synt"/>
</dbReference>
<dbReference type="PROSITE" id="PS00723">
    <property type="entry name" value="POLYPRENYL_SYNTHASE_1"/>
    <property type="match status" value="1"/>
</dbReference>
<dbReference type="RefSeq" id="WP_273172791.1">
    <property type="nucleotide sequence ID" value="NZ_JAAXZR010000009.1"/>
</dbReference>
<accession>A0A971IBL6</accession>
<dbReference type="GO" id="GO:0008299">
    <property type="term" value="P:isoprenoid biosynthetic process"/>
    <property type="evidence" value="ECO:0007669"/>
    <property type="project" value="InterPro"/>
</dbReference>
<protein>
    <submittedName>
        <fullName evidence="7">Polyprenyl synthetase family protein</fullName>
    </submittedName>
</protein>
<dbReference type="InterPro" id="IPR033749">
    <property type="entry name" value="Polyprenyl_synt_CS"/>
</dbReference>
<evidence type="ECO:0000256" key="6">
    <source>
        <dbReference type="RuleBase" id="RU004466"/>
    </source>
</evidence>
<dbReference type="Pfam" id="PF00348">
    <property type="entry name" value="polyprenyl_synt"/>
    <property type="match status" value="1"/>
</dbReference>
<reference evidence="7" key="2">
    <citation type="submission" date="2020-01" db="EMBL/GenBank/DDBJ databases">
        <authorList>
            <person name="Campanaro S."/>
        </authorList>
    </citation>
    <scope>NUCLEOTIDE SEQUENCE</scope>
    <source>
        <strain evidence="7">AS01afH2WH_6</strain>
    </source>
</reference>
<evidence type="ECO:0000256" key="4">
    <source>
        <dbReference type="ARBA" id="ARBA00022723"/>
    </source>
</evidence>
<dbReference type="GO" id="GO:0046872">
    <property type="term" value="F:metal ion binding"/>
    <property type="evidence" value="ECO:0007669"/>
    <property type="project" value="UniProtKB-KW"/>
</dbReference>
<dbReference type="InterPro" id="IPR008949">
    <property type="entry name" value="Isoprenoid_synthase_dom_sf"/>
</dbReference>
<dbReference type="SFLD" id="SFLDS00005">
    <property type="entry name" value="Isoprenoid_Synthase_Type_I"/>
    <property type="match status" value="1"/>
</dbReference>
<dbReference type="GO" id="GO:0004659">
    <property type="term" value="F:prenyltransferase activity"/>
    <property type="evidence" value="ECO:0007669"/>
    <property type="project" value="InterPro"/>
</dbReference>
<evidence type="ECO:0000313" key="7">
    <source>
        <dbReference type="EMBL" id="NLT79130.1"/>
    </source>
</evidence>
<keyword evidence="4" id="KW-0479">Metal-binding</keyword>
<dbReference type="PANTHER" id="PTHR12001:SF85">
    <property type="entry name" value="SHORT CHAIN ISOPRENYL DIPHOSPHATE SYNTHASE"/>
    <property type="match status" value="1"/>
</dbReference>
<evidence type="ECO:0000256" key="2">
    <source>
        <dbReference type="ARBA" id="ARBA00006706"/>
    </source>
</evidence>
<gene>
    <name evidence="7" type="ORF">GXW98_02435</name>
</gene>
<reference evidence="7" key="1">
    <citation type="journal article" date="2020" name="Biotechnol. Biofuels">
        <title>New insights from the biogas microbiome by comprehensive genome-resolved metagenomics of nearly 1600 species originating from multiple anaerobic digesters.</title>
        <authorList>
            <person name="Campanaro S."/>
            <person name="Treu L."/>
            <person name="Rodriguez-R L.M."/>
            <person name="Kovalovszki A."/>
            <person name="Ziels R.M."/>
            <person name="Maus I."/>
            <person name="Zhu X."/>
            <person name="Kougias P.G."/>
            <person name="Basile A."/>
            <person name="Luo G."/>
            <person name="Schluter A."/>
            <person name="Konstantinidis K.T."/>
            <person name="Angelidaki I."/>
        </authorList>
    </citation>
    <scope>NUCLEOTIDE SEQUENCE</scope>
    <source>
        <strain evidence="7">AS01afH2WH_6</strain>
    </source>
</reference>
<keyword evidence="3 6" id="KW-0808">Transferase</keyword>
<proteinExistence type="inferred from homology"/>
<evidence type="ECO:0000256" key="1">
    <source>
        <dbReference type="ARBA" id="ARBA00001946"/>
    </source>
</evidence>
<evidence type="ECO:0000256" key="3">
    <source>
        <dbReference type="ARBA" id="ARBA00022679"/>
    </source>
</evidence>
<comment type="cofactor">
    <cofactor evidence="1">
        <name>Mg(2+)</name>
        <dbReference type="ChEBI" id="CHEBI:18420"/>
    </cofactor>
</comment>
<dbReference type="Gene3D" id="1.10.600.10">
    <property type="entry name" value="Farnesyl Diphosphate Synthase"/>
    <property type="match status" value="1"/>
</dbReference>
<evidence type="ECO:0000256" key="5">
    <source>
        <dbReference type="ARBA" id="ARBA00022842"/>
    </source>
</evidence>
<organism evidence="7 8">
    <name type="scientific">Bifidobacterium crudilactis</name>
    <dbReference type="NCBI Taxonomy" id="327277"/>
    <lineage>
        <taxon>Bacteria</taxon>
        <taxon>Bacillati</taxon>
        <taxon>Actinomycetota</taxon>
        <taxon>Actinomycetes</taxon>
        <taxon>Bifidobacteriales</taxon>
        <taxon>Bifidobacteriaceae</taxon>
        <taxon>Bifidobacterium</taxon>
    </lineage>
</organism>
<comment type="similarity">
    <text evidence="2 6">Belongs to the FPP/GGPP synthase family.</text>
</comment>
<sequence length="416" mass="44174">MDSAEDIPIIEARIDHLVRRYIASDELSAIPDPCGQVMDAVAEQALISNQGGKRLRALLTLAAYDAAISAKQGKDATFTSASSQRDLVMDVACAIEVFQTGALVHDDIIDDSDLRRGKPSAHVALSLGIIGDKASSSVSRTASQTYMADSSAPADGNHLAFGKGLGIMLGDILGTASISIAQQACEGLSTPVTTHTAATADSRPRTVDAMNAFLSMHREVEIGQVLDLGVEHVPLDDPERLAEASLSVFRWKTASYTTIAPIELGLLAAGIEAGSARATALHIGLTLGVAFQLADDLLDVVSDSDHTGKPIGGDIREGKRTVLLADALSEASEQDSALLTTIYERDDRSPEEVNRTIEIFHRTGAIDKSRRRITALWHRTLDALTEASTALGLDSTANAALHDACALFIPYELRKP</sequence>
<dbReference type="PANTHER" id="PTHR12001">
    <property type="entry name" value="GERANYLGERANYL PYROPHOSPHATE SYNTHASE"/>
    <property type="match status" value="1"/>
</dbReference>
<dbReference type="AlphaFoldDB" id="A0A971IBL6"/>
<evidence type="ECO:0000313" key="8">
    <source>
        <dbReference type="Proteomes" id="UP000767327"/>
    </source>
</evidence>
<dbReference type="EMBL" id="JAAXZR010000009">
    <property type="protein sequence ID" value="NLT79130.1"/>
    <property type="molecule type" value="Genomic_DNA"/>
</dbReference>
<dbReference type="SUPFAM" id="SSF48576">
    <property type="entry name" value="Terpenoid synthases"/>
    <property type="match status" value="1"/>
</dbReference>
<keyword evidence="5" id="KW-0460">Magnesium</keyword>
<dbReference type="PROSITE" id="PS00444">
    <property type="entry name" value="POLYPRENYL_SYNTHASE_2"/>
    <property type="match status" value="1"/>
</dbReference>
<dbReference type="Proteomes" id="UP000767327">
    <property type="component" value="Unassembled WGS sequence"/>
</dbReference>
<comment type="caution">
    <text evidence="7">The sequence shown here is derived from an EMBL/GenBank/DDBJ whole genome shotgun (WGS) entry which is preliminary data.</text>
</comment>